<organism evidence="4 5">
    <name type="scientific">Brevibacillus thermoruber</name>
    <dbReference type="NCBI Taxonomy" id="33942"/>
    <lineage>
        <taxon>Bacteria</taxon>
        <taxon>Bacillati</taxon>
        <taxon>Bacillota</taxon>
        <taxon>Bacilli</taxon>
        <taxon>Bacillales</taxon>
        <taxon>Paenibacillaceae</taxon>
        <taxon>Brevibacillus</taxon>
    </lineage>
</organism>
<evidence type="ECO:0000256" key="2">
    <source>
        <dbReference type="SAM" id="SignalP"/>
    </source>
</evidence>
<gene>
    <name evidence="4" type="ORF">O3V59_15865</name>
</gene>
<feature type="signal peptide" evidence="2">
    <location>
        <begin position="1"/>
        <end position="23"/>
    </location>
</feature>
<dbReference type="RefSeq" id="WP_035299222.1">
    <property type="nucleotide sequence ID" value="NZ_JAPYYP010000022.1"/>
</dbReference>
<dbReference type="InterPro" id="IPR019606">
    <property type="entry name" value="GerMN"/>
</dbReference>
<feature type="region of interest" description="Disordered" evidence="1">
    <location>
        <begin position="23"/>
        <end position="60"/>
    </location>
</feature>
<dbReference type="PROSITE" id="PS51257">
    <property type="entry name" value="PROKAR_LIPOPROTEIN"/>
    <property type="match status" value="1"/>
</dbReference>
<keyword evidence="2" id="KW-0732">Signal</keyword>
<keyword evidence="5" id="KW-1185">Reference proteome</keyword>
<name>A0A9X3TS53_9BACL</name>
<reference evidence="4" key="1">
    <citation type="submission" date="2022-12" db="EMBL/GenBank/DDBJ databases">
        <title>Draft genome sequence of the thermophilic strain Brevibacillus thermoruber HT42, isolated from Los Humeros, Puebla, Mexico, with biotechnological potential.</title>
        <authorList>
            <person name="Lara Sanchez J."/>
            <person name="Solis Palacios R."/>
            <person name="Bustos Baena A.S."/>
            <person name="Ruz Baez A.E."/>
            <person name="Espinosa Luna G."/>
            <person name="Oliart Ros R.M."/>
        </authorList>
    </citation>
    <scope>NUCLEOTIDE SEQUENCE</scope>
    <source>
        <strain evidence="4">HT42</strain>
    </source>
</reference>
<proteinExistence type="predicted"/>
<evidence type="ECO:0000259" key="3">
    <source>
        <dbReference type="Pfam" id="PF10646"/>
    </source>
</evidence>
<protein>
    <submittedName>
        <fullName evidence="4">GerMN domain-containing protein</fullName>
    </submittedName>
</protein>
<feature type="compositionally biased region" description="Low complexity" evidence="1">
    <location>
        <begin position="32"/>
        <end position="59"/>
    </location>
</feature>
<feature type="chain" id="PRO_5040986866" evidence="2">
    <location>
        <begin position="24"/>
        <end position="191"/>
    </location>
</feature>
<dbReference type="Pfam" id="PF10646">
    <property type="entry name" value="Germane"/>
    <property type="match status" value="1"/>
</dbReference>
<dbReference type="Proteomes" id="UP001151071">
    <property type="component" value="Unassembled WGS sequence"/>
</dbReference>
<evidence type="ECO:0000313" key="4">
    <source>
        <dbReference type="EMBL" id="MDA5109844.1"/>
    </source>
</evidence>
<dbReference type="EMBL" id="JAPYYP010000022">
    <property type="protein sequence ID" value="MDA5109844.1"/>
    <property type="molecule type" value="Genomic_DNA"/>
</dbReference>
<feature type="domain" description="GerMN" evidence="3">
    <location>
        <begin position="67"/>
        <end position="174"/>
    </location>
</feature>
<evidence type="ECO:0000313" key="5">
    <source>
        <dbReference type="Proteomes" id="UP001151071"/>
    </source>
</evidence>
<comment type="caution">
    <text evidence="4">The sequence shown here is derived from an EMBL/GenBank/DDBJ whole genome shotgun (WGS) entry which is preliminary data.</text>
</comment>
<evidence type="ECO:0000256" key="1">
    <source>
        <dbReference type="SAM" id="MobiDB-lite"/>
    </source>
</evidence>
<accession>A0A9X3TS53</accession>
<sequence>MKRRSLIGLAAALVLLVAGCGQGAKPAPQPSGQQTGATAPQPQAEQPTTPQAEQPAQPQLTKKTIAVYYTDDNLTALQKEEQEIAYADDLDKYKKAIALLEKPKQAGHSPLWKDFHYHSVTFDKGTLTIDADSKNVYNLGSSGEAMAIDALKQTLFQFDEVKRIVILEDGKPAESLMGHVDITEPLTRDSQ</sequence>
<dbReference type="AlphaFoldDB" id="A0A9X3TS53"/>